<dbReference type="Proteomes" id="UP000033054">
    <property type="component" value="Chromosome"/>
</dbReference>
<proteinExistence type="predicted"/>
<dbReference type="AlphaFoldDB" id="A0A0E3ZVB9"/>
<feature type="transmembrane region" description="Helical" evidence="1">
    <location>
        <begin position="37"/>
        <end position="57"/>
    </location>
</feature>
<evidence type="ECO:0000256" key="1">
    <source>
        <dbReference type="SAM" id="Phobius"/>
    </source>
</evidence>
<evidence type="ECO:0000313" key="2">
    <source>
        <dbReference type="EMBL" id="AKD55710.1"/>
    </source>
</evidence>
<evidence type="ECO:0000313" key="3">
    <source>
        <dbReference type="Proteomes" id="UP000033054"/>
    </source>
</evidence>
<keyword evidence="1" id="KW-1133">Transmembrane helix</keyword>
<dbReference type="PATRIC" id="fig|1379870.5.peg.2861"/>
<protein>
    <submittedName>
        <fullName evidence="2">Membrane protein</fullName>
    </submittedName>
</protein>
<dbReference type="EMBL" id="CP010429">
    <property type="protein sequence ID" value="AKD55710.1"/>
    <property type="molecule type" value="Genomic_DNA"/>
</dbReference>
<gene>
    <name evidence="2" type="ORF">SD10_13165</name>
</gene>
<dbReference type="HOGENOM" id="CLU_180763_0_0_10"/>
<dbReference type="KEGG" id="srd:SD10_13165"/>
<keyword evidence="1" id="KW-0812">Transmembrane</keyword>
<dbReference type="OrthoDB" id="9813621at2"/>
<reference evidence="2 3" key="1">
    <citation type="journal article" date="2014" name="Curr. Microbiol.">
        <title>Spirosoma radiotolerans sp. nov., a gamma-radiation-resistant bacterium isolated from gamma ray-irradiated soil.</title>
        <authorList>
            <person name="Lee J.J."/>
            <person name="Srinivasan S."/>
            <person name="Lim S."/>
            <person name="Joe M."/>
            <person name="Im S."/>
            <person name="Bae S.I."/>
            <person name="Park K.R."/>
            <person name="Han J.H."/>
            <person name="Park S.H."/>
            <person name="Joo B.M."/>
            <person name="Park S.J."/>
            <person name="Kim M.K."/>
        </authorList>
    </citation>
    <scope>NUCLEOTIDE SEQUENCE [LARGE SCALE GENOMIC DNA]</scope>
    <source>
        <strain evidence="2 3">DG5A</strain>
    </source>
</reference>
<organism evidence="2 3">
    <name type="scientific">Spirosoma radiotolerans</name>
    <dbReference type="NCBI Taxonomy" id="1379870"/>
    <lineage>
        <taxon>Bacteria</taxon>
        <taxon>Pseudomonadati</taxon>
        <taxon>Bacteroidota</taxon>
        <taxon>Cytophagia</taxon>
        <taxon>Cytophagales</taxon>
        <taxon>Cytophagaceae</taxon>
        <taxon>Spirosoma</taxon>
    </lineage>
</organism>
<feature type="transmembrane region" description="Helical" evidence="1">
    <location>
        <begin position="69"/>
        <end position="90"/>
    </location>
</feature>
<keyword evidence="1" id="KW-0472">Membrane</keyword>
<sequence length="96" mass="10459">MLLQNKRLIGIVLTVALVLSVPLIAMQFTPEVNWSPFDFIVAGVLLLGTGLLCELVIRNVKRVNYRIAICGVILLMLVLIWIELAVGIFGTPLAGS</sequence>
<dbReference type="RefSeq" id="WP_046574207.1">
    <property type="nucleotide sequence ID" value="NZ_CP010429.1"/>
</dbReference>
<accession>A0A0E3ZVB9</accession>
<name>A0A0E3ZVB9_9BACT</name>
<keyword evidence="3" id="KW-1185">Reference proteome</keyword>